<gene>
    <name evidence="1" type="ORF">ALC53_02823</name>
</gene>
<sequence length="119" mass="13953">MADWYSVVYTSNHSPLFRWNRCLRDISCQLKAHKNEGDESGKIFLRKSSDITNASTCIKSHENHQNYGDPCTDPKTERHITPVDFSAKIMIRLFWRKKMLINKIFYFTRSMTVSFGVTI</sequence>
<proteinExistence type="predicted"/>
<dbReference type="AlphaFoldDB" id="A0A195BQV2"/>
<name>A0A195BQV2_9HYME</name>
<keyword evidence="2" id="KW-1185">Reference proteome</keyword>
<protein>
    <submittedName>
        <fullName evidence="1">Uncharacterized protein</fullName>
    </submittedName>
</protein>
<organism evidence="1 2">
    <name type="scientific">Atta colombica</name>
    <dbReference type="NCBI Taxonomy" id="520822"/>
    <lineage>
        <taxon>Eukaryota</taxon>
        <taxon>Metazoa</taxon>
        <taxon>Ecdysozoa</taxon>
        <taxon>Arthropoda</taxon>
        <taxon>Hexapoda</taxon>
        <taxon>Insecta</taxon>
        <taxon>Pterygota</taxon>
        <taxon>Neoptera</taxon>
        <taxon>Endopterygota</taxon>
        <taxon>Hymenoptera</taxon>
        <taxon>Apocrita</taxon>
        <taxon>Aculeata</taxon>
        <taxon>Formicoidea</taxon>
        <taxon>Formicidae</taxon>
        <taxon>Myrmicinae</taxon>
        <taxon>Atta</taxon>
    </lineage>
</organism>
<accession>A0A195BQV2</accession>
<reference evidence="1 2" key="1">
    <citation type="submission" date="2015-09" db="EMBL/GenBank/DDBJ databases">
        <title>Atta colombica WGS genome.</title>
        <authorList>
            <person name="Nygaard S."/>
            <person name="Hu H."/>
            <person name="Boomsma J."/>
            <person name="Zhang G."/>
        </authorList>
    </citation>
    <scope>NUCLEOTIDE SEQUENCE [LARGE SCALE GENOMIC DNA]</scope>
    <source>
        <strain evidence="1">Treedump-2</strain>
        <tissue evidence="1">Whole body</tissue>
    </source>
</reference>
<dbReference type="EMBL" id="KQ976424">
    <property type="protein sequence ID" value="KYM88341.1"/>
    <property type="molecule type" value="Genomic_DNA"/>
</dbReference>
<evidence type="ECO:0000313" key="1">
    <source>
        <dbReference type="EMBL" id="KYM88341.1"/>
    </source>
</evidence>
<dbReference type="Proteomes" id="UP000078540">
    <property type="component" value="Unassembled WGS sequence"/>
</dbReference>
<evidence type="ECO:0000313" key="2">
    <source>
        <dbReference type="Proteomes" id="UP000078540"/>
    </source>
</evidence>